<evidence type="ECO:0000259" key="3">
    <source>
        <dbReference type="PROSITE" id="PS51406"/>
    </source>
</evidence>
<dbReference type="SUPFAM" id="SSF56496">
    <property type="entry name" value="Fibrinogen C-terminal domain-like"/>
    <property type="match status" value="1"/>
</dbReference>
<dbReference type="PANTHER" id="PTHR19143">
    <property type="entry name" value="FIBRINOGEN/TENASCIN/ANGIOPOEITIN"/>
    <property type="match status" value="1"/>
</dbReference>
<feature type="compositionally biased region" description="Low complexity" evidence="2">
    <location>
        <begin position="17"/>
        <end position="29"/>
    </location>
</feature>
<dbReference type="HOGENOM" id="CLU_038628_1_1_1"/>
<organism evidence="4 5">
    <name type="scientific">Drosophila erecta</name>
    <name type="common">Fruit fly</name>
    <dbReference type="NCBI Taxonomy" id="7220"/>
    <lineage>
        <taxon>Eukaryota</taxon>
        <taxon>Metazoa</taxon>
        <taxon>Ecdysozoa</taxon>
        <taxon>Arthropoda</taxon>
        <taxon>Hexapoda</taxon>
        <taxon>Insecta</taxon>
        <taxon>Pterygota</taxon>
        <taxon>Neoptera</taxon>
        <taxon>Endopterygota</taxon>
        <taxon>Diptera</taxon>
        <taxon>Brachycera</taxon>
        <taxon>Muscomorpha</taxon>
        <taxon>Ephydroidea</taxon>
        <taxon>Drosophilidae</taxon>
        <taxon>Drosophila</taxon>
        <taxon>Sophophora</taxon>
    </lineage>
</organism>
<dbReference type="PANTHER" id="PTHR19143:SF327">
    <property type="entry name" value="FI21813P1-RELATED"/>
    <property type="match status" value="1"/>
</dbReference>
<dbReference type="AlphaFoldDB" id="B3NE24"/>
<reference evidence="4 5" key="1">
    <citation type="journal article" date="2007" name="Nature">
        <title>Evolution of genes and genomes on the Drosophila phylogeny.</title>
        <authorList>
            <consortium name="Drosophila 12 Genomes Consortium"/>
            <person name="Clark A.G."/>
            <person name="Eisen M.B."/>
            <person name="Smith D.R."/>
            <person name="Bergman C.M."/>
            <person name="Oliver B."/>
            <person name="Markow T.A."/>
            <person name="Kaufman T.C."/>
            <person name="Kellis M."/>
            <person name="Gelbart W."/>
            <person name="Iyer V.N."/>
            <person name="Pollard D.A."/>
            <person name="Sackton T.B."/>
            <person name="Larracuente A.M."/>
            <person name="Singh N.D."/>
            <person name="Abad J.P."/>
            <person name="Abt D.N."/>
            <person name="Adryan B."/>
            <person name="Aguade M."/>
            <person name="Akashi H."/>
            <person name="Anderson W.W."/>
            <person name="Aquadro C.F."/>
            <person name="Ardell D.H."/>
            <person name="Arguello R."/>
            <person name="Artieri C.G."/>
            <person name="Barbash D.A."/>
            <person name="Barker D."/>
            <person name="Barsanti P."/>
            <person name="Batterham P."/>
            <person name="Batzoglou S."/>
            <person name="Begun D."/>
            <person name="Bhutkar A."/>
            <person name="Blanco E."/>
            <person name="Bosak S.A."/>
            <person name="Bradley R.K."/>
            <person name="Brand A.D."/>
            <person name="Brent M.R."/>
            <person name="Brooks A.N."/>
            <person name="Brown R.H."/>
            <person name="Butlin R.K."/>
            <person name="Caggese C."/>
            <person name="Calvi B.R."/>
            <person name="Bernardo de Carvalho A."/>
            <person name="Caspi A."/>
            <person name="Castrezana S."/>
            <person name="Celniker S.E."/>
            <person name="Chang J.L."/>
            <person name="Chapple C."/>
            <person name="Chatterji S."/>
            <person name="Chinwalla A."/>
            <person name="Civetta A."/>
            <person name="Clifton S.W."/>
            <person name="Comeron J.M."/>
            <person name="Costello J.C."/>
            <person name="Coyne J.A."/>
            <person name="Daub J."/>
            <person name="David R.G."/>
            <person name="Delcher A.L."/>
            <person name="Delehaunty K."/>
            <person name="Do C.B."/>
            <person name="Ebling H."/>
            <person name="Edwards K."/>
            <person name="Eickbush T."/>
            <person name="Evans J.D."/>
            <person name="Filipski A."/>
            <person name="Findeiss S."/>
            <person name="Freyhult E."/>
            <person name="Fulton L."/>
            <person name="Fulton R."/>
            <person name="Garcia A.C."/>
            <person name="Gardiner A."/>
            <person name="Garfield D.A."/>
            <person name="Garvin B.E."/>
            <person name="Gibson G."/>
            <person name="Gilbert D."/>
            <person name="Gnerre S."/>
            <person name="Godfrey J."/>
            <person name="Good R."/>
            <person name="Gotea V."/>
            <person name="Gravely B."/>
            <person name="Greenberg A.J."/>
            <person name="Griffiths-Jones S."/>
            <person name="Gross S."/>
            <person name="Guigo R."/>
            <person name="Gustafson E.A."/>
            <person name="Haerty W."/>
            <person name="Hahn M.W."/>
            <person name="Halligan D.L."/>
            <person name="Halpern A.L."/>
            <person name="Halter G.M."/>
            <person name="Han M.V."/>
            <person name="Heger A."/>
            <person name="Hillier L."/>
            <person name="Hinrichs A.S."/>
            <person name="Holmes I."/>
            <person name="Hoskins R.A."/>
            <person name="Hubisz M.J."/>
            <person name="Hultmark D."/>
            <person name="Huntley M.A."/>
            <person name="Jaffe D.B."/>
            <person name="Jagadeeshan S."/>
            <person name="Jeck W.R."/>
            <person name="Johnson J."/>
            <person name="Jones C.D."/>
            <person name="Jordan W.C."/>
            <person name="Karpen G.H."/>
            <person name="Kataoka E."/>
            <person name="Keightley P.D."/>
            <person name="Kheradpour P."/>
            <person name="Kirkness E.F."/>
            <person name="Koerich L.B."/>
            <person name="Kristiansen K."/>
            <person name="Kudrna D."/>
            <person name="Kulathinal R.J."/>
            <person name="Kumar S."/>
            <person name="Kwok R."/>
            <person name="Lander E."/>
            <person name="Langley C.H."/>
            <person name="Lapoint R."/>
            <person name="Lazzaro B.P."/>
            <person name="Lee S.J."/>
            <person name="Levesque L."/>
            <person name="Li R."/>
            <person name="Lin C.F."/>
            <person name="Lin M.F."/>
            <person name="Lindblad-Toh K."/>
            <person name="Llopart A."/>
            <person name="Long M."/>
            <person name="Low L."/>
            <person name="Lozovsky E."/>
            <person name="Lu J."/>
            <person name="Luo M."/>
            <person name="Machado C.A."/>
            <person name="Makalowski W."/>
            <person name="Marzo M."/>
            <person name="Matsuda M."/>
            <person name="Matzkin L."/>
            <person name="McAllister B."/>
            <person name="McBride C.S."/>
            <person name="McKernan B."/>
            <person name="McKernan K."/>
            <person name="Mendez-Lago M."/>
            <person name="Minx P."/>
            <person name="Mollenhauer M.U."/>
            <person name="Montooth K."/>
            <person name="Mount S.M."/>
            <person name="Mu X."/>
            <person name="Myers E."/>
            <person name="Negre B."/>
            <person name="Newfeld S."/>
            <person name="Nielsen R."/>
            <person name="Noor M.A."/>
            <person name="O'Grady P."/>
            <person name="Pachter L."/>
            <person name="Papaceit M."/>
            <person name="Parisi M.J."/>
            <person name="Parisi M."/>
            <person name="Parts L."/>
            <person name="Pedersen J.S."/>
            <person name="Pesole G."/>
            <person name="Phillippy A.M."/>
            <person name="Ponting C.P."/>
            <person name="Pop M."/>
            <person name="Porcelli D."/>
            <person name="Powell J.R."/>
            <person name="Prohaska S."/>
            <person name="Pruitt K."/>
            <person name="Puig M."/>
            <person name="Quesneville H."/>
            <person name="Ram K.R."/>
            <person name="Rand D."/>
            <person name="Rasmussen M.D."/>
            <person name="Reed L.K."/>
            <person name="Reenan R."/>
            <person name="Reily A."/>
            <person name="Remington K.A."/>
            <person name="Rieger T.T."/>
            <person name="Ritchie M.G."/>
            <person name="Robin C."/>
            <person name="Rogers Y.H."/>
            <person name="Rohde C."/>
            <person name="Rozas J."/>
            <person name="Rubenfield M.J."/>
            <person name="Ruiz A."/>
            <person name="Russo S."/>
            <person name="Salzberg S.L."/>
            <person name="Sanchez-Gracia A."/>
            <person name="Saranga D.J."/>
            <person name="Sato H."/>
            <person name="Schaeffer S.W."/>
            <person name="Schatz M.C."/>
            <person name="Schlenke T."/>
            <person name="Schwartz R."/>
            <person name="Segarra C."/>
            <person name="Singh R.S."/>
            <person name="Sirot L."/>
            <person name="Sirota M."/>
            <person name="Sisneros N.B."/>
            <person name="Smith C.D."/>
            <person name="Smith T.F."/>
            <person name="Spieth J."/>
            <person name="Stage D.E."/>
            <person name="Stark A."/>
            <person name="Stephan W."/>
            <person name="Strausberg R.L."/>
            <person name="Strempel S."/>
            <person name="Sturgill D."/>
            <person name="Sutton G."/>
            <person name="Sutton G.G."/>
            <person name="Tao W."/>
            <person name="Teichmann S."/>
            <person name="Tobari Y.N."/>
            <person name="Tomimura Y."/>
            <person name="Tsolas J.M."/>
            <person name="Valente V.L."/>
            <person name="Venter E."/>
            <person name="Venter J.C."/>
            <person name="Vicario S."/>
            <person name="Vieira F.G."/>
            <person name="Vilella A.J."/>
            <person name="Villasante A."/>
            <person name="Walenz B."/>
            <person name="Wang J."/>
            <person name="Wasserman M."/>
            <person name="Watts T."/>
            <person name="Wilson D."/>
            <person name="Wilson R.K."/>
            <person name="Wing R.A."/>
            <person name="Wolfner M.F."/>
            <person name="Wong A."/>
            <person name="Wong G.K."/>
            <person name="Wu C.I."/>
            <person name="Wu G."/>
            <person name="Yamamoto D."/>
            <person name="Yang H.P."/>
            <person name="Yang S.P."/>
            <person name="Yorke J.A."/>
            <person name="Yoshida K."/>
            <person name="Zdobnov E."/>
            <person name="Zhang P."/>
            <person name="Zhang Y."/>
            <person name="Zimin A.V."/>
            <person name="Baldwin J."/>
            <person name="Abdouelleil A."/>
            <person name="Abdulkadir J."/>
            <person name="Abebe A."/>
            <person name="Abera B."/>
            <person name="Abreu J."/>
            <person name="Acer S.C."/>
            <person name="Aftuck L."/>
            <person name="Alexander A."/>
            <person name="An P."/>
            <person name="Anderson E."/>
            <person name="Anderson S."/>
            <person name="Arachi H."/>
            <person name="Azer M."/>
            <person name="Bachantsang P."/>
            <person name="Barry A."/>
            <person name="Bayul T."/>
            <person name="Berlin A."/>
            <person name="Bessette D."/>
            <person name="Bloom T."/>
            <person name="Blye J."/>
            <person name="Boguslavskiy L."/>
            <person name="Bonnet C."/>
            <person name="Boukhgalter B."/>
            <person name="Bourzgui I."/>
            <person name="Brown A."/>
            <person name="Cahill P."/>
            <person name="Channer S."/>
            <person name="Cheshatsang Y."/>
            <person name="Chuda L."/>
            <person name="Citroen M."/>
            <person name="Collymore A."/>
            <person name="Cooke P."/>
            <person name="Costello M."/>
            <person name="D'Aco K."/>
            <person name="Daza R."/>
            <person name="De Haan G."/>
            <person name="DeGray S."/>
            <person name="DeMaso C."/>
            <person name="Dhargay N."/>
            <person name="Dooley K."/>
            <person name="Dooley E."/>
            <person name="Doricent M."/>
            <person name="Dorje P."/>
            <person name="Dorjee K."/>
            <person name="Dupes A."/>
            <person name="Elong R."/>
            <person name="Falk J."/>
            <person name="Farina A."/>
            <person name="Faro S."/>
            <person name="Ferguson D."/>
            <person name="Fisher S."/>
            <person name="Foley C.D."/>
            <person name="Franke A."/>
            <person name="Friedrich D."/>
            <person name="Gadbois L."/>
            <person name="Gearin G."/>
            <person name="Gearin C.R."/>
            <person name="Giannoukos G."/>
            <person name="Goode T."/>
            <person name="Graham J."/>
            <person name="Grandbois E."/>
            <person name="Grewal S."/>
            <person name="Gyaltsen K."/>
            <person name="Hafez N."/>
            <person name="Hagos B."/>
            <person name="Hall J."/>
            <person name="Henson C."/>
            <person name="Hollinger A."/>
            <person name="Honan T."/>
            <person name="Huard M.D."/>
            <person name="Hughes L."/>
            <person name="Hurhula B."/>
            <person name="Husby M.E."/>
            <person name="Kamat A."/>
            <person name="Kanga B."/>
            <person name="Kashin S."/>
            <person name="Khazanovich D."/>
            <person name="Kisner P."/>
            <person name="Lance K."/>
            <person name="Lara M."/>
            <person name="Lee W."/>
            <person name="Lennon N."/>
            <person name="Letendre F."/>
            <person name="LeVine R."/>
            <person name="Lipovsky A."/>
            <person name="Liu X."/>
            <person name="Liu J."/>
            <person name="Liu S."/>
            <person name="Lokyitsang T."/>
            <person name="Lokyitsang Y."/>
            <person name="Lubonja R."/>
            <person name="Lui A."/>
            <person name="MacDonald P."/>
            <person name="Magnisalis V."/>
            <person name="Maru K."/>
            <person name="Matthews C."/>
            <person name="McCusker W."/>
            <person name="McDonough S."/>
            <person name="Mehta T."/>
            <person name="Meldrim J."/>
            <person name="Meneus L."/>
            <person name="Mihai O."/>
            <person name="Mihalev A."/>
            <person name="Mihova T."/>
            <person name="Mittelman R."/>
            <person name="Mlenga V."/>
            <person name="Montmayeur A."/>
            <person name="Mulrain L."/>
            <person name="Navidi A."/>
            <person name="Naylor J."/>
            <person name="Negash T."/>
            <person name="Nguyen T."/>
            <person name="Nguyen N."/>
            <person name="Nicol R."/>
            <person name="Norbu C."/>
            <person name="Norbu N."/>
            <person name="Novod N."/>
            <person name="O'Neill B."/>
            <person name="Osman S."/>
            <person name="Markiewicz E."/>
            <person name="Oyono O.L."/>
            <person name="Patti C."/>
            <person name="Phunkhang P."/>
            <person name="Pierre F."/>
            <person name="Priest M."/>
            <person name="Raghuraman S."/>
            <person name="Rege F."/>
            <person name="Reyes R."/>
            <person name="Rise C."/>
            <person name="Rogov P."/>
            <person name="Ross K."/>
            <person name="Ryan E."/>
            <person name="Settipalli S."/>
            <person name="Shea T."/>
            <person name="Sherpa N."/>
            <person name="Shi L."/>
            <person name="Shih D."/>
            <person name="Sparrow T."/>
            <person name="Spaulding J."/>
            <person name="Stalker J."/>
            <person name="Stange-Thomann N."/>
            <person name="Stavropoulos S."/>
            <person name="Stone C."/>
            <person name="Strader C."/>
            <person name="Tesfaye S."/>
            <person name="Thomson T."/>
            <person name="Thoulutsang Y."/>
            <person name="Thoulutsang D."/>
            <person name="Topham K."/>
            <person name="Topping I."/>
            <person name="Tsamla T."/>
            <person name="Vassiliev H."/>
            <person name="Vo A."/>
            <person name="Wangchuk T."/>
            <person name="Wangdi T."/>
            <person name="Weiand M."/>
            <person name="Wilkinson J."/>
            <person name="Wilson A."/>
            <person name="Yadav S."/>
            <person name="Young G."/>
            <person name="Yu Q."/>
            <person name="Zembek L."/>
            <person name="Zhong D."/>
            <person name="Zimmer A."/>
            <person name="Zwirko Z."/>
            <person name="Jaffe D.B."/>
            <person name="Alvarez P."/>
            <person name="Brockman W."/>
            <person name="Butler J."/>
            <person name="Chin C."/>
            <person name="Gnerre S."/>
            <person name="Grabherr M."/>
            <person name="Kleber M."/>
            <person name="Mauceli E."/>
            <person name="MacCallum I."/>
        </authorList>
    </citation>
    <scope>NUCLEOTIDE SEQUENCE [LARGE SCALE GENOMIC DNA]</scope>
    <source>
        <strain evidence="4 5">TSC#14021-0224.01</strain>
    </source>
</reference>
<name>B3NE24_DROER</name>
<evidence type="ECO:0000313" key="5">
    <source>
        <dbReference type="Proteomes" id="UP000008711"/>
    </source>
</evidence>
<proteinExistence type="predicted"/>
<dbReference type="eggNOG" id="KOG2579">
    <property type="taxonomic scope" value="Eukaryota"/>
</dbReference>
<evidence type="ECO:0000256" key="2">
    <source>
        <dbReference type="SAM" id="MobiDB-lite"/>
    </source>
</evidence>
<dbReference type="InterPro" id="IPR036056">
    <property type="entry name" value="Fibrinogen-like_C"/>
</dbReference>
<gene>
    <name evidence="4" type="primary">Dere\GG16078</name>
    <name evidence="4" type="synonym">dere_GLEANR_16093</name>
    <name evidence="4" type="synonym">GG16078</name>
    <name evidence="4" type="ORF">Dere_GG16078</name>
</gene>
<dbReference type="SMART" id="SM00186">
    <property type="entry name" value="FBG"/>
    <property type="match status" value="1"/>
</dbReference>
<dbReference type="InterPro" id="IPR050373">
    <property type="entry name" value="Fibrinogen_C-term_domain"/>
</dbReference>
<feature type="compositionally biased region" description="Polar residues" evidence="2">
    <location>
        <begin position="1"/>
        <end position="16"/>
    </location>
</feature>
<dbReference type="Gene3D" id="3.90.215.10">
    <property type="entry name" value="Gamma Fibrinogen, chain A, domain 1"/>
    <property type="match status" value="1"/>
</dbReference>
<feature type="region of interest" description="Disordered" evidence="2">
    <location>
        <begin position="1"/>
        <end position="50"/>
    </location>
</feature>
<evidence type="ECO:0000256" key="1">
    <source>
        <dbReference type="SAM" id="Coils"/>
    </source>
</evidence>
<sequence>MKPEHQNNFSQKSQTTSDSNNDNNSSSSDSEMEFVGTSAQGKLKSKRKDERQISELKRKLAVAEINLRAQKEQGILLENSVKDKDDFIKNLQLSIDLVTEKKDMAIQKLQIHIIDLQSALDLSRIAIKDNDRGECVPARSNDKFINTNKELNTNNAKLKEKNDQIVELDAKTRNYEEILKEKETEIARLEFKVDESKLQIVKLEGKIQEKDEKLVKMREILSEYTGNTNDTDEFVCLSSSKIPSIKLVTPPDCEPFAAVFEDIPSAGRGWMVIQRRIDGSFDDGIVSKLRTGCGDLNGEFWIGLQKLHKMTINQRLELYIDLVDFDNISAYARYDNFVIGGSNEGYKLLSLGKYSGNAGDAFRNHINECVYVSNPFISSHWKQSKWWGEGNCNLNGIYRPSKVVLDTSDGIWWGSYNIGKRYSLKSCKMLIRAVVNLK</sequence>
<dbReference type="Pfam" id="PF00147">
    <property type="entry name" value="Fibrinogen_C"/>
    <property type="match status" value="1"/>
</dbReference>
<feature type="coiled-coil region" evidence="1">
    <location>
        <begin position="141"/>
        <end position="220"/>
    </location>
</feature>
<keyword evidence="1" id="KW-0175">Coiled coil</keyword>
<dbReference type="Proteomes" id="UP000008711">
    <property type="component" value="Unassembled WGS sequence"/>
</dbReference>
<dbReference type="InterPro" id="IPR002181">
    <property type="entry name" value="Fibrinogen_a/b/g_C_dom"/>
</dbReference>
<dbReference type="KEGG" id="der:6545786"/>
<accession>B3NE24</accession>
<evidence type="ECO:0000313" key="4">
    <source>
        <dbReference type="EMBL" id="EDV52448.2"/>
    </source>
</evidence>
<dbReference type="InterPro" id="IPR014716">
    <property type="entry name" value="Fibrinogen_a/b/g_C_1"/>
</dbReference>
<feature type="domain" description="Fibrinogen C-terminal" evidence="3">
    <location>
        <begin position="227"/>
        <end position="435"/>
    </location>
</feature>
<dbReference type="GO" id="GO:0005615">
    <property type="term" value="C:extracellular space"/>
    <property type="evidence" value="ECO:0007669"/>
    <property type="project" value="TreeGrafter"/>
</dbReference>
<keyword evidence="5" id="KW-1185">Reference proteome</keyword>
<protein>
    <recommendedName>
        <fullName evidence="3">Fibrinogen C-terminal domain-containing protein</fullName>
    </recommendedName>
</protein>
<reference evidence="4 5" key="2">
    <citation type="journal article" date="2008" name="Bioinformatics">
        <title>Assembly reconciliation.</title>
        <authorList>
            <person name="Zimin A.V."/>
            <person name="Smith D.R."/>
            <person name="Sutton G."/>
            <person name="Yorke J.A."/>
        </authorList>
    </citation>
    <scope>NUCLEOTIDE SEQUENCE [LARGE SCALE GENOMIC DNA]</scope>
    <source>
        <strain evidence="4 5">TSC#14021-0224.01</strain>
    </source>
</reference>
<dbReference type="EMBL" id="CH954178">
    <property type="protein sequence ID" value="EDV52448.2"/>
    <property type="molecule type" value="Genomic_DNA"/>
</dbReference>
<dbReference type="OrthoDB" id="7972392at2759"/>
<dbReference type="PROSITE" id="PS51406">
    <property type="entry name" value="FIBRINOGEN_C_2"/>
    <property type="match status" value="1"/>
</dbReference>